<sequence length="190" mass="22391">MMNALDYIDSPLDSISTNNPYVITEVIELTEENRTKLILIDYLLNNLLNLNNYPYLLGYNLYLKANLSEDKNRISLLEQAKIPFKKATSDFENAMFAKAYLAHIYYDLKEFNHCLDMIEQIPDNYFLKLSSHQNWRDLKIQELKICCLIKLKIFSDFEFILHSYLLKISRSSEHDIPVPIELSNIMKNIK</sequence>
<accession>A0A1B6W186</accession>
<proteinExistence type="predicted"/>
<dbReference type="RefSeq" id="WP_064089003.1">
    <property type="nucleotide sequence ID" value="NZ_LXSQ01000006.1"/>
</dbReference>
<evidence type="ECO:0000313" key="2">
    <source>
        <dbReference type="Proteomes" id="UP000077726"/>
    </source>
</evidence>
<organism evidence="1 2">
    <name type="scientific">Eikenella halliae</name>
    <dbReference type="NCBI Taxonomy" id="1795832"/>
    <lineage>
        <taxon>Bacteria</taxon>
        <taxon>Pseudomonadati</taxon>
        <taxon>Pseudomonadota</taxon>
        <taxon>Betaproteobacteria</taxon>
        <taxon>Neisseriales</taxon>
        <taxon>Neisseriaceae</taxon>
        <taxon>Eikenella</taxon>
    </lineage>
</organism>
<dbReference type="OrthoDB" id="9834885at2"/>
<evidence type="ECO:0000313" key="1">
    <source>
        <dbReference type="EMBL" id="OAM44374.1"/>
    </source>
</evidence>
<dbReference type="AlphaFoldDB" id="A0A1B6W186"/>
<comment type="caution">
    <text evidence="1">The sequence shown here is derived from an EMBL/GenBank/DDBJ whole genome shotgun (WGS) entry which is preliminary data.</text>
</comment>
<reference evidence="2" key="1">
    <citation type="submission" date="2016-05" db="EMBL/GenBank/DDBJ databases">
        <title>Draft genome of Corynebacterium afermentans subsp. afermentans LCDC 88199T.</title>
        <authorList>
            <person name="Bernier A.-M."/>
            <person name="Bernard K."/>
        </authorList>
    </citation>
    <scope>NUCLEOTIDE SEQUENCE [LARGE SCALE GENOMIC DNA]</scope>
    <source>
        <strain evidence="2">NML130454</strain>
    </source>
</reference>
<dbReference type="EMBL" id="LXSQ01000006">
    <property type="protein sequence ID" value="OAM44374.1"/>
    <property type="molecule type" value="Genomic_DNA"/>
</dbReference>
<name>A0A1B6W186_9NEIS</name>
<protein>
    <submittedName>
        <fullName evidence="1">Uncharacterized protein</fullName>
    </submittedName>
</protein>
<keyword evidence="2" id="KW-1185">Reference proteome</keyword>
<gene>
    <name evidence="1" type="ORF">A7Q00_02150</name>
</gene>
<dbReference type="Proteomes" id="UP000077726">
    <property type="component" value="Unassembled WGS sequence"/>
</dbReference>